<keyword evidence="3" id="KW-1185">Reference proteome</keyword>
<dbReference type="AlphaFoldDB" id="A0A4Y2BH80"/>
<dbReference type="Proteomes" id="UP000499080">
    <property type="component" value="Unassembled WGS sequence"/>
</dbReference>
<proteinExistence type="predicted"/>
<feature type="compositionally biased region" description="Basic and acidic residues" evidence="1">
    <location>
        <begin position="63"/>
        <end position="75"/>
    </location>
</feature>
<protein>
    <submittedName>
        <fullName evidence="2">Uncharacterized protein</fullName>
    </submittedName>
</protein>
<evidence type="ECO:0000313" key="3">
    <source>
        <dbReference type="Proteomes" id="UP000499080"/>
    </source>
</evidence>
<organism evidence="2 3">
    <name type="scientific">Araneus ventricosus</name>
    <name type="common">Orbweaver spider</name>
    <name type="synonym">Epeira ventricosa</name>
    <dbReference type="NCBI Taxonomy" id="182803"/>
    <lineage>
        <taxon>Eukaryota</taxon>
        <taxon>Metazoa</taxon>
        <taxon>Ecdysozoa</taxon>
        <taxon>Arthropoda</taxon>
        <taxon>Chelicerata</taxon>
        <taxon>Arachnida</taxon>
        <taxon>Araneae</taxon>
        <taxon>Araneomorphae</taxon>
        <taxon>Entelegynae</taxon>
        <taxon>Araneoidea</taxon>
        <taxon>Araneidae</taxon>
        <taxon>Araneus</taxon>
    </lineage>
</organism>
<reference evidence="2 3" key="1">
    <citation type="journal article" date="2019" name="Sci. Rep.">
        <title>Orb-weaving spider Araneus ventricosus genome elucidates the spidroin gene catalogue.</title>
        <authorList>
            <person name="Kono N."/>
            <person name="Nakamura H."/>
            <person name="Ohtoshi R."/>
            <person name="Moran D.A.P."/>
            <person name="Shinohara A."/>
            <person name="Yoshida Y."/>
            <person name="Fujiwara M."/>
            <person name="Mori M."/>
            <person name="Tomita M."/>
            <person name="Arakawa K."/>
        </authorList>
    </citation>
    <scope>NUCLEOTIDE SEQUENCE [LARGE SCALE GENOMIC DNA]</scope>
</reference>
<feature type="region of interest" description="Disordered" evidence="1">
    <location>
        <begin position="54"/>
        <end position="79"/>
    </location>
</feature>
<dbReference type="EMBL" id="BGPR01000078">
    <property type="protein sequence ID" value="GBL91313.1"/>
    <property type="molecule type" value="Genomic_DNA"/>
</dbReference>
<evidence type="ECO:0000256" key="1">
    <source>
        <dbReference type="SAM" id="MobiDB-lite"/>
    </source>
</evidence>
<comment type="caution">
    <text evidence="2">The sequence shown here is derived from an EMBL/GenBank/DDBJ whole genome shotgun (WGS) entry which is preliminary data.</text>
</comment>
<name>A0A4Y2BH80_ARAVE</name>
<sequence length="154" mass="17452">MTIISLTNTSLNAFSKVYFLHTGCDICRWRTEPSCDSRLSVRFRHWGHAASPGTFSDVGTDGSRWEQDRDCRRDGQTPPSEKVQQLLCAQCRMRASVVVEQSPLQHLKKFLLKQNFPSEDDVHTGGCLNVVFTDWLRSPTANLFELFTDIGVTV</sequence>
<accession>A0A4Y2BH80</accession>
<evidence type="ECO:0000313" key="2">
    <source>
        <dbReference type="EMBL" id="GBL91313.1"/>
    </source>
</evidence>
<gene>
    <name evidence="2" type="ORF">AVEN_203467_1</name>
</gene>